<dbReference type="PANTHER" id="PTHR22948:SF29">
    <property type="entry name" value="FI02030P-RELATED"/>
    <property type="match status" value="1"/>
</dbReference>
<feature type="domain" description="Tudor" evidence="1">
    <location>
        <begin position="728"/>
        <end position="786"/>
    </location>
</feature>
<reference evidence="2" key="1">
    <citation type="submission" date="2021-01" db="UniProtKB">
        <authorList>
            <consortium name="EnsemblMetazoa"/>
        </authorList>
    </citation>
    <scope>IDENTIFICATION</scope>
</reference>
<dbReference type="GeneID" id="136821285"/>
<dbReference type="InterPro" id="IPR050621">
    <property type="entry name" value="Tudor_domain_containing"/>
</dbReference>
<accession>A0A7M5WS63</accession>
<feature type="domain" description="Tudor" evidence="1">
    <location>
        <begin position="520"/>
        <end position="578"/>
    </location>
</feature>
<protein>
    <recommendedName>
        <fullName evidence="1">Tudor domain-containing protein</fullName>
    </recommendedName>
</protein>
<dbReference type="PANTHER" id="PTHR22948">
    <property type="entry name" value="TUDOR DOMAIN CONTAINING PROTEIN"/>
    <property type="match status" value="1"/>
</dbReference>
<organism evidence="2 3">
    <name type="scientific">Clytia hemisphaerica</name>
    <dbReference type="NCBI Taxonomy" id="252671"/>
    <lineage>
        <taxon>Eukaryota</taxon>
        <taxon>Metazoa</taxon>
        <taxon>Cnidaria</taxon>
        <taxon>Hydrozoa</taxon>
        <taxon>Hydroidolina</taxon>
        <taxon>Leptothecata</taxon>
        <taxon>Obeliida</taxon>
        <taxon>Clytiidae</taxon>
        <taxon>Clytia</taxon>
    </lineage>
</organism>
<dbReference type="InterPro" id="IPR035437">
    <property type="entry name" value="SNase_OB-fold_sf"/>
</dbReference>
<dbReference type="FunFam" id="2.30.30.140:FF:000018">
    <property type="entry name" value="Serine/threonine-protein kinase 31"/>
    <property type="match status" value="4"/>
</dbReference>
<dbReference type="Proteomes" id="UP000594262">
    <property type="component" value="Unplaced"/>
</dbReference>
<feature type="domain" description="Tudor" evidence="1">
    <location>
        <begin position="64"/>
        <end position="124"/>
    </location>
</feature>
<evidence type="ECO:0000313" key="3">
    <source>
        <dbReference type="Proteomes" id="UP000594262"/>
    </source>
</evidence>
<dbReference type="AlphaFoldDB" id="A0A7M5WS63"/>
<evidence type="ECO:0000313" key="2">
    <source>
        <dbReference type="EnsemblMetazoa" id="CLYHEMP008946.1"/>
    </source>
</evidence>
<dbReference type="RefSeq" id="XP_066933618.1">
    <property type="nucleotide sequence ID" value="XM_067077517.1"/>
</dbReference>
<feature type="domain" description="Tudor" evidence="1">
    <location>
        <begin position="300"/>
        <end position="358"/>
    </location>
</feature>
<dbReference type="Gene3D" id="2.40.50.90">
    <property type="match status" value="4"/>
</dbReference>
<dbReference type="SUPFAM" id="SSF63748">
    <property type="entry name" value="Tudor/PWWP/MBT"/>
    <property type="match status" value="4"/>
</dbReference>
<sequence length="911" mass="101880">MQNLKPLDVPFGRKTKWLVSHVDPSSGHVYCQLSEPSISVKYERLYQDISACGERNSLPENILNPYIGELCLALYSEDGNWYRSQITEVDSPSKQAEVFFIDHGNTEVVPFASIRKLSAQFSELAPQAHECVLAHVEPVLKADRWSEKAIELIKELVLEQELQGIPIRIHRNLLVLNLFADSNCSVSVAEQLISAGFGQAKHSSSISGASSCSSLIRTSSVQSIGSDSSKKSNTSNKVAIKEETLKSYNLKQDQYIDFSVVFSEGINKFFCNPTGSKEDIEKLQSSLQAFYATNGTLCRKLAKNLSCCAKFSEDEMWYRGIVHNPSNDSSQVFFADFGNVDTVQNSHIMELDKQFFNLPIMAIECKLSGIKPLTGQNYSVEANSKFDEYAMSKDSILTFVSKLDNGVAEVVLYEEDEKSVNQRLVNEGLVASTILPQDQEVTKEMRSSSSASSKKSTNNLKYVTPSLSVGQGEKVFISYSINPHHFYVNLASFSASLSQLMSQISSVYSGECNESRLSEPFNVGQPCVAKFTEDDEHYRAEIKEIFKTSVKVHFIDYGNFEEVDKSELKPLRKEFIKLPKQGIQCCLSGVEPIQASFTDEVCKKFEQIVMEKQLNMEVQEIVDNVFKVALIIDDNSQTNVTQTLVLSGMVKEGKNPNKKADYGTKVLSEEKFKECDLNVECYIDVAPVHVETPSQFCCHVVQNAVEFKNMTDDLNQFYATVQEDQSIIWKKLMPCVALYNEDGCWYRAMIVSVQKKSIEVTFVDFGNSAAVSANDIRPIFSEFLKLPAQVFVCSLADIEPTGKTWGADAVSSFENMVLDKHLAAYIKGKSESNSYSVLLYDTKTSEKNFTQVLIEQGLGNSLSKASKLGCERYFEPESTEQVVVTSVESYSEFNVQLFKSAPQLDALMEQL</sequence>
<dbReference type="Pfam" id="PF00567">
    <property type="entry name" value="TUDOR"/>
    <property type="match status" value="4"/>
</dbReference>
<dbReference type="EnsemblMetazoa" id="CLYHEMT008946.1">
    <property type="protein sequence ID" value="CLYHEMP008946.1"/>
    <property type="gene ID" value="CLYHEMG008946"/>
</dbReference>
<dbReference type="SMART" id="SM00333">
    <property type="entry name" value="TUDOR"/>
    <property type="match status" value="4"/>
</dbReference>
<proteinExistence type="predicted"/>
<evidence type="ECO:0000259" key="1">
    <source>
        <dbReference type="PROSITE" id="PS50304"/>
    </source>
</evidence>
<dbReference type="InterPro" id="IPR002999">
    <property type="entry name" value="Tudor"/>
</dbReference>
<keyword evidence="3" id="KW-1185">Reference proteome</keyword>
<name>A0A7M5WS63_9CNID</name>
<dbReference type="Gene3D" id="2.30.30.140">
    <property type="match status" value="4"/>
</dbReference>
<dbReference type="OrthoDB" id="341421at2759"/>
<dbReference type="PROSITE" id="PS50304">
    <property type="entry name" value="TUDOR"/>
    <property type="match status" value="4"/>
</dbReference>